<dbReference type="AlphaFoldDB" id="A0A7X4LNA4"/>
<evidence type="ECO:0000259" key="1">
    <source>
        <dbReference type="PROSITE" id="PS51186"/>
    </source>
</evidence>
<comment type="caution">
    <text evidence="2">The sequence shown here is derived from an EMBL/GenBank/DDBJ whole genome shotgun (WGS) entry which is preliminary data.</text>
</comment>
<dbReference type="CDD" id="cd04301">
    <property type="entry name" value="NAT_SF"/>
    <property type="match status" value="1"/>
</dbReference>
<protein>
    <submittedName>
        <fullName evidence="2">GNAT family N-acetyltransferase</fullName>
    </submittedName>
</protein>
<keyword evidence="2" id="KW-0808">Transferase</keyword>
<dbReference type="SUPFAM" id="SSF55729">
    <property type="entry name" value="Acyl-CoA N-acyltransferases (Nat)"/>
    <property type="match status" value="1"/>
</dbReference>
<organism evidence="2 3">
    <name type="scientific">Vibrio eleionomae</name>
    <dbReference type="NCBI Taxonomy" id="2653505"/>
    <lineage>
        <taxon>Bacteria</taxon>
        <taxon>Pseudomonadati</taxon>
        <taxon>Pseudomonadota</taxon>
        <taxon>Gammaproteobacteria</taxon>
        <taxon>Vibrionales</taxon>
        <taxon>Vibrionaceae</taxon>
        <taxon>Vibrio</taxon>
    </lineage>
</organism>
<sequence length="147" mass="16746">MEYTLRAADNNDIEFLIALRDTTLKGYLSDMGAGTDRKSYVERVLLHYDAAQIVEVNGQRAGLFKAIYRAEKNEWYVVQIQIHPDFQNGKIGSRLLKGLIEKAKLQGANVALGVLKTNPAQNLYKRLGFKVVGENEWEYEMLLTHDQ</sequence>
<evidence type="ECO:0000313" key="2">
    <source>
        <dbReference type="EMBL" id="MZI94931.1"/>
    </source>
</evidence>
<feature type="domain" description="N-acetyltransferase" evidence="1">
    <location>
        <begin position="3"/>
        <end position="146"/>
    </location>
</feature>
<dbReference type="InterPro" id="IPR000182">
    <property type="entry name" value="GNAT_dom"/>
</dbReference>
<reference evidence="2 3" key="1">
    <citation type="submission" date="2019-10" db="EMBL/GenBank/DDBJ databases">
        <title>Vibrio sp. nov. isolated from a shrimp pond.</title>
        <authorList>
            <person name="Gomez-Gil B."/>
            <person name="Enciso-Ibarra J."/>
            <person name="Enciso-Ibarra K."/>
            <person name="Bolan-Mejia C."/>
        </authorList>
    </citation>
    <scope>NUCLEOTIDE SEQUENCE [LARGE SCALE GENOMIC DNA]</scope>
    <source>
        <strain evidence="2 3">CAIM 722</strain>
    </source>
</reference>
<dbReference type="Proteomes" id="UP000462621">
    <property type="component" value="Unassembled WGS sequence"/>
</dbReference>
<evidence type="ECO:0000313" key="3">
    <source>
        <dbReference type="Proteomes" id="UP000462621"/>
    </source>
</evidence>
<proteinExistence type="predicted"/>
<dbReference type="EMBL" id="WEKT01000041">
    <property type="protein sequence ID" value="MZI94931.1"/>
    <property type="molecule type" value="Genomic_DNA"/>
</dbReference>
<gene>
    <name evidence="2" type="ORF">F9817_17275</name>
</gene>
<dbReference type="GO" id="GO:0016747">
    <property type="term" value="F:acyltransferase activity, transferring groups other than amino-acyl groups"/>
    <property type="evidence" value="ECO:0007669"/>
    <property type="project" value="InterPro"/>
</dbReference>
<dbReference type="InterPro" id="IPR016181">
    <property type="entry name" value="Acyl_CoA_acyltransferase"/>
</dbReference>
<dbReference type="RefSeq" id="WP_161157411.1">
    <property type="nucleotide sequence ID" value="NZ_WEKT01000041.1"/>
</dbReference>
<dbReference type="Gene3D" id="3.40.630.30">
    <property type="match status" value="1"/>
</dbReference>
<dbReference type="Pfam" id="PF00583">
    <property type="entry name" value="Acetyltransf_1"/>
    <property type="match status" value="1"/>
</dbReference>
<accession>A0A7X4LNA4</accession>
<keyword evidence="3" id="KW-1185">Reference proteome</keyword>
<dbReference type="PROSITE" id="PS51186">
    <property type="entry name" value="GNAT"/>
    <property type="match status" value="1"/>
</dbReference>
<name>A0A7X4LNA4_9VIBR</name>